<keyword evidence="6" id="KW-1185">Reference proteome</keyword>
<feature type="domain" description="Type I restriction modification DNA specificity" evidence="4">
    <location>
        <begin position="2"/>
        <end position="118"/>
    </location>
</feature>
<dbReference type="EMBL" id="LT630450">
    <property type="protein sequence ID" value="SFV74313.1"/>
    <property type="molecule type" value="Genomic_DNA"/>
</dbReference>
<gene>
    <name evidence="5" type="ORF">DESPIGER_2495</name>
</gene>
<keyword evidence="2" id="KW-0680">Restriction system</keyword>
<dbReference type="AlphaFoldDB" id="A0A1K1LHY5"/>
<dbReference type="KEGG" id="dpg:DESPIGER_2495"/>
<reference evidence="6" key="1">
    <citation type="submission" date="2016-10" db="EMBL/GenBank/DDBJ databases">
        <authorList>
            <person name="Wegmann U."/>
        </authorList>
    </citation>
    <scope>NUCLEOTIDE SEQUENCE [LARGE SCALE GENOMIC DNA]</scope>
</reference>
<dbReference type="PANTHER" id="PTHR43140">
    <property type="entry name" value="TYPE-1 RESTRICTION ENZYME ECOKI SPECIFICITY PROTEIN"/>
    <property type="match status" value="1"/>
</dbReference>
<dbReference type="InterPro" id="IPR000055">
    <property type="entry name" value="Restrct_endonuc_typeI_TRD"/>
</dbReference>
<dbReference type="SUPFAM" id="SSF116734">
    <property type="entry name" value="DNA methylase specificity domain"/>
    <property type="match status" value="1"/>
</dbReference>
<comment type="similarity">
    <text evidence="1">Belongs to the type-I restriction system S methylase family.</text>
</comment>
<evidence type="ECO:0000259" key="4">
    <source>
        <dbReference type="Pfam" id="PF01420"/>
    </source>
</evidence>
<evidence type="ECO:0000256" key="3">
    <source>
        <dbReference type="ARBA" id="ARBA00023125"/>
    </source>
</evidence>
<dbReference type="Gene3D" id="3.90.220.20">
    <property type="entry name" value="DNA methylase specificity domains"/>
    <property type="match status" value="1"/>
</dbReference>
<keyword evidence="3" id="KW-0238">DNA-binding</keyword>
<accession>A0A1K1LHY5</accession>
<name>A0A1K1LHY5_9BACT</name>
<dbReference type="GO" id="GO:0009307">
    <property type="term" value="P:DNA restriction-modification system"/>
    <property type="evidence" value="ECO:0007669"/>
    <property type="project" value="UniProtKB-KW"/>
</dbReference>
<dbReference type="GO" id="GO:0009035">
    <property type="term" value="F:type I site-specific deoxyribonuclease activity"/>
    <property type="evidence" value="ECO:0007669"/>
    <property type="project" value="UniProtKB-EC"/>
</dbReference>
<dbReference type="PANTHER" id="PTHR43140:SF1">
    <property type="entry name" value="TYPE I RESTRICTION ENZYME ECOKI SPECIFICITY SUBUNIT"/>
    <property type="match status" value="1"/>
</dbReference>
<proteinExistence type="inferred from homology"/>
<sequence>MNKKYFEYGDVLFAITGENVEDIAKSCVYIGNERCLAGGDIVVMKHSQNPKYLSYALSTKSAQSQKSKGKVKSKVVHSSVPSIQKILIPVPPLPVQEEIVRILDNFAELTAELTAELNKRKQQYQYYRDYLLTFDKRGATSQTDRQTDRQTDSGK</sequence>
<dbReference type="InterPro" id="IPR044946">
    <property type="entry name" value="Restrct_endonuc_typeI_TRD_sf"/>
</dbReference>
<dbReference type="Proteomes" id="UP000186323">
    <property type="component" value="Chromosome I"/>
</dbReference>
<dbReference type="GO" id="GO:0003677">
    <property type="term" value="F:DNA binding"/>
    <property type="evidence" value="ECO:0007669"/>
    <property type="project" value="UniProtKB-KW"/>
</dbReference>
<keyword evidence="5" id="KW-0378">Hydrolase</keyword>
<organism evidence="5 6">
    <name type="scientific">Desulfovibrio piger</name>
    <dbReference type="NCBI Taxonomy" id="901"/>
    <lineage>
        <taxon>Bacteria</taxon>
        <taxon>Pseudomonadati</taxon>
        <taxon>Thermodesulfobacteriota</taxon>
        <taxon>Desulfovibrionia</taxon>
        <taxon>Desulfovibrionales</taxon>
        <taxon>Desulfovibrionaceae</taxon>
        <taxon>Desulfovibrio</taxon>
    </lineage>
</organism>
<dbReference type="REBASE" id="166018">
    <property type="entry name" value="S1.DpiD1ORF2493P"/>
</dbReference>
<dbReference type="Pfam" id="PF01420">
    <property type="entry name" value="Methylase_S"/>
    <property type="match status" value="1"/>
</dbReference>
<evidence type="ECO:0000256" key="1">
    <source>
        <dbReference type="ARBA" id="ARBA00010923"/>
    </source>
</evidence>
<protein>
    <submittedName>
        <fullName evidence="5">Type I restriction-modification system, specificity subunit S</fullName>
        <ecNumber evidence="5">3.1.21.3</ecNumber>
    </submittedName>
</protein>
<evidence type="ECO:0000313" key="6">
    <source>
        <dbReference type="Proteomes" id="UP000186323"/>
    </source>
</evidence>
<evidence type="ECO:0000256" key="2">
    <source>
        <dbReference type="ARBA" id="ARBA00022747"/>
    </source>
</evidence>
<dbReference type="EC" id="3.1.21.3" evidence="5"/>
<evidence type="ECO:0000313" key="5">
    <source>
        <dbReference type="EMBL" id="SFV74313.1"/>
    </source>
</evidence>
<dbReference type="InterPro" id="IPR051212">
    <property type="entry name" value="Type-I_RE_S_subunit"/>
</dbReference>